<evidence type="ECO:0000313" key="7">
    <source>
        <dbReference type="Proteomes" id="UP000199377"/>
    </source>
</evidence>
<dbReference type="InterPro" id="IPR043137">
    <property type="entry name" value="GGT_ssub_C"/>
</dbReference>
<evidence type="ECO:0000313" key="6">
    <source>
        <dbReference type="EMBL" id="SFJ03039.1"/>
    </source>
</evidence>
<protein>
    <submittedName>
        <fullName evidence="6">Gamma-glutamyltransferase. Threonine peptidase. MEROPS family T03</fullName>
    </submittedName>
</protein>
<dbReference type="GO" id="GO:0016787">
    <property type="term" value="F:hydrolase activity"/>
    <property type="evidence" value="ECO:0007669"/>
    <property type="project" value="UniProtKB-KW"/>
</dbReference>
<keyword evidence="4" id="KW-0865">Zymogen</keyword>
<keyword evidence="3" id="KW-0378">Hydrolase</keyword>
<keyword evidence="7" id="KW-1185">Reference proteome</keyword>
<dbReference type="Pfam" id="PF01019">
    <property type="entry name" value="G_glu_transpept"/>
    <property type="match status" value="2"/>
</dbReference>
<dbReference type="PANTHER" id="PTHR43199:SF1">
    <property type="entry name" value="GLUTATHIONE HYDROLASE PROENZYME"/>
    <property type="match status" value="1"/>
</dbReference>
<evidence type="ECO:0000256" key="5">
    <source>
        <dbReference type="SAM" id="MobiDB-lite"/>
    </source>
</evidence>
<dbReference type="EMBL" id="FOQH01000012">
    <property type="protein sequence ID" value="SFJ03039.1"/>
    <property type="molecule type" value="Genomic_DNA"/>
</dbReference>
<dbReference type="RefSeq" id="WP_092864562.1">
    <property type="nucleotide sequence ID" value="NZ_FOQH01000012.1"/>
</dbReference>
<dbReference type="STRING" id="1114924.SAMN05216258_11286"/>
<dbReference type="PANTHER" id="PTHR43199">
    <property type="entry name" value="GLUTATHIONE HYDROLASE"/>
    <property type="match status" value="1"/>
</dbReference>
<dbReference type="Gene3D" id="3.60.20.40">
    <property type="match status" value="1"/>
</dbReference>
<feature type="compositionally biased region" description="Basic and acidic residues" evidence="5">
    <location>
        <begin position="501"/>
        <end position="512"/>
    </location>
</feature>
<comment type="similarity">
    <text evidence="1">Belongs to the gamma-glutamyltransferase family.</text>
</comment>
<accession>A0A1I3N1D1</accession>
<feature type="region of interest" description="Disordered" evidence="5">
    <location>
        <begin position="493"/>
        <end position="512"/>
    </location>
</feature>
<dbReference type="PRINTS" id="PR01210">
    <property type="entry name" value="GGTRANSPTASE"/>
</dbReference>
<sequence>MSRFAIAAGHVATAEAGAVALRAGGTAVDAVVAAALAACAAEPLLAGLFGGGFLAVREASGRSRMLDFFVQTPRRRLPEPERDLRAIEADFGDARQSFHIGAGAIATPGLVPGLAEAHARFGRIPMRELARPALEAAGRGLPFSAFQARVLQVIAPICRATPAARALFCPDGETLAVAGETLANPALADAIDAFAQEGPRLFQEGEIARALAGIAAEGGHLTIEDLAAYRPAWREPLQAERGAARLSLNPGPALGGTLVALALRLAPADASALDWAHALATVAKARAEAEAQAGGDVLARLGEATAEGLRALAARPRSERGTTHVSAVDASGMAAALTLSNGEGCGLVVPGTGTMANNMLGEADLLPRGLDGWRTDVRLASMMAPTAMAWPDGSVAALGSGGSNRIRSAMAQAIARLADRGEALDRAIEAPRLHVEHAPPAGDPDAPPGPSIDFEDRFPGAEREALTRAFPAARPWAQESLFFGGVHAVRRSRSGVVEAAADPRRDGAALTA</sequence>
<reference evidence="6 7" key="1">
    <citation type="submission" date="2016-10" db="EMBL/GenBank/DDBJ databases">
        <authorList>
            <person name="de Groot N.N."/>
        </authorList>
    </citation>
    <scope>NUCLEOTIDE SEQUENCE [LARGE SCALE GENOMIC DNA]</scope>
    <source>
        <strain evidence="6 7">CGMCC 1.11030</strain>
    </source>
</reference>
<dbReference type="AlphaFoldDB" id="A0A1I3N1D1"/>
<evidence type="ECO:0000256" key="4">
    <source>
        <dbReference type="ARBA" id="ARBA00023145"/>
    </source>
</evidence>
<proteinExistence type="inferred from homology"/>
<dbReference type="Proteomes" id="UP000199377">
    <property type="component" value="Unassembled WGS sequence"/>
</dbReference>
<dbReference type="GO" id="GO:0016740">
    <property type="term" value="F:transferase activity"/>
    <property type="evidence" value="ECO:0007669"/>
    <property type="project" value="UniProtKB-KW"/>
</dbReference>
<evidence type="ECO:0000256" key="2">
    <source>
        <dbReference type="ARBA" id="ARBA00022679"/>
    </source>
</evidence>
<keyword evidence="2 6" id="KW-0808">Transferase</keyword>
<evidence type="ECO:0000256" key="3">
    <source>
        <dbReference type="ARBA" id="ARBA00022801"/>
    </source>
</evidence>
<dbReference type="OrthoDB" id="9781342at2"/>
<feature type="region of interest" description="Disordered" evidence="5">
    <location>
        <begin position="435"/>
        <end position="456"/>
    </location>
</feature>
<evidence type="ECO:0000256" key="1">
    <source>
        <dbReference type="ARBA" id="ARBA00009381"/>
    </source>
</evidence>
<name>A0A1I3N1D1_9RHOB</name>
<gene>
    <name evidence="6" type="ORF">SAMN05216258_11286</name>
</gene>
<dbReference type="InterPro" id="IPR029055">
    <property type="entry name" value="Ntn_hydrolases_N"/>
</dbReference>
<feature type="compositionally biased region" description="Pro residues" evidence="5">
    <location>
        <begin position="441"/>
        <end position="450"/>
    </location>
</feature>
<dbReference type="InterPro" id="IPR051792">
    <property type="entry name" value="GGT_bact"/>
</dbReference>
<dbReference type="SUPFAM" id="SSF56235">
    <property type="entry name" value="N-terminal nucleophile aminohydrolases (Ntn hydrolases)"/>
    <property type="match status" value="1"/>
</dbReference>
<organism evidence="6 7">
    <name type="scientific">Albimonas pacifica</name>
    <dbReference type="NCBI Taxonomy" id="1114924"/>
    <lineage>
        <taxon>Bacteria</taxon>
        <taxon>Pseudomonadati</taxon>
        <taxon>Pseudomonadota</taxon>
        <taxon>Alphaproteobacteria</taxon>
        <taxon>Rhodobacterales</taxon>
        <taxon>Paracoccaceae</taxon>
        <taxon>Albimonas</taxon>
    </lineage>
</organism>